<evidence type="ECO:0000256" key="5">
    <source>
        <dbReference type="ARBA" id="ARBA00022490"/>
    </source>
</evidence>
<dbReference type="Proteomes" id="UP000014500">
    <property type="component" value="Unassembled WGS sequence"/>
</dbReference>
<dbReference type="eggNOG" id="ENOG502S4A0">
    <property type="taxonomic scope" value="Eukaryota"/>
</dbReference>
<dbReference type="FunFam" id="3.30.1410.10:FF:000001">
    <property type="entry name" value="GTP cyclohydrolase 1 feedback regulatory protein"/>
    <property type="match status" value="2"/>
</dbReference>
<organism evidence="9 10">
    <name type="scientific">Strigamia maritima</name>
    <name type="common">European centipede</name>
    <name type="synonym">Geophilus maritimus</name>
    <dbReference type="NCBI Taxonomy" id="126957"/>
    <lineage>
        <taxon>Eukaryota</taxon>
        <taxon>Metazoa</taxon>
        <taxon>Ecdysozoa</taxon>
        <taxon>Arthropoda</taxon>
        <taxon>Myriapoda</taxon>
        <taxon>Chilopoda</taxon>
        <taxon>Pleurostigmophora</taxon>
        <taxon>Geophilomorpha</taxon>
        <taxon>Linotaeniidae</taxon>
        <taxon>Strigamia</taxon>
    </lineage>
</organism>
<evidence type="ECO:0000313" key="9">
    <source>
        <dbReference type="EnsemblMetazoa" id="SMAR009156-PA"/>
    </source>
</evidence>
<comment type="subcellular location">
    <subcellularLocation>
        <location evidence="2">Cytoplasm</location>
        <location evidence="2">Cytosol</location>
    </subcellularLocation>
    <subcellularLocation>
        <location evidence="1">Nucleus membrane</location>
    </subcellularLocation>
</comment>
<dbReference type="AlphaFoldDB" id="T1J688"/>
<dbReference type="STRING" id="126957.T1J688"/>
<dbReference type="SUPFAM" id="SSF69761">
    <property type="entry name" value="GTP cyclohydrolase I feedback regulatory protein, GFRP"/>
    <property type="match status" value="2"/>
</dbReference>
<dbReference type="InterPro" id="IPR036717">
    <property type="entry name" value="GFRP_sf"/>
</dbReference>
<name>T1J688_STRMM</name>
<evidence type="ECO:0000256" key="2">
    <source>
        <dbReference type="ARBA" id="ARBA00004514"/>
    </source>
</evidence>
<dbReference type="PANTHER" id="PTHR16852:SF2">
    <property type="entry name" value="GTP CYCLOHYDROLASE 1 FEEDBACK REGULATORY PROTEIN"/>
    <property type="match status" value="1"/>
</dbReference>
<dbReference type="HOGENOM" id="CLU_1483827_0_0_1"/>
<protein>
    <recommendedName>
        <fullName evidence="4">GTP cyclohydrolase 1 feedback regulatory protein</fullName>
    </recommendedName>
    <alternativeName>
        <fullName evidence="8">GTP cyclohydrolase I feedback regulatory protein</fullName>
    </alternativeName>
</protein>
<comment type="similarity">
    <text evidence="3">Belongs to the GFRP family.</text>
</comment>
<sequence>MIINDAARRDEIYSHNHFLSVRPSKSYTMPYLLISCQITLDGGVTNVGDKNSDSALMGSLDAFLCAKLGSTPYYESPHAPRTVLNKLEKLGYRVIASSGIGQTCEGMPTGLTKIGDNVADADKSLMKHLDASVNTSVYGNENDYYETKLTPNQVLNKLQQRGFHVVASSGLGQTCVWTLYKQ</sequence>
<evidence type="ECO:0000256" key="8">
    <source>
        <dbReference type="ARBA" id="ARBA00032599"/>
    </source>
</evidence>
<evidence type="ECO:0000313" key="10">
    <source>
        <dbReference type="Proteomes" id="UP000014500"/>
    </source>
</evidence>
<keyword evidence="6" id="KW-0472">Membrane</keyword>
<dbReference type="Pfam" id="PF06399">
    <property type="entry name" value="GFRP"/>
    <property type="match status" value="2"/>
</dbReference>
<accession>T1J688</accession>
<dbReference type="GO" id="GO:0044549">
    <property type="term" value="F:GTP cyclohydrolase binding"/>
    <property type="evidence" value="ECO:0007669"/>
    <property type="project" value="TreeGrafter"/>
</dbReference>
<dbReference type="GO" id="GO:0005829">
    <property type="term" value="C:cytosol"/>
    <property type="evidence" value="ECO:0007669"/>
    <property type="project" value="UniProtKB-SubCell"/>
</dbReference>
<evidence type="ECO:0000256" key="7">
    <source>
        <dbReference type="ARBA" id="ARBA00023242"/>
    </source>
</evidence>
<evidence type="ECO:0000256" key="4">
    <source>
        <dbReference type="ARBA" id="ARBA00020099"/>
    </source>
</evidence>
<dbReference type="PANTHER" id="PTHR16852">
    <property type="entry name" value="GTP CYCLOHYDROLASE 1 FEEDBACK REGULATORY PROTEIN"/>
    <property type="match status" value="1"/>
</dbReference>
<evidence type="ECO:0000256" key="3">
    <source>
        <dbReference type="ARBA" id="ARBA00007605"/>
    </source>
</evidence>
<keyword evidence="5" id="KW-0963">Cytoplasm</keyword>
<keyword evidence="10" id="KW-1185">Reference proteome</keyword>
<dbReference type="GO" id="GO:0031965">
    <property type="term" value="C:nuclear membrane"/>
    <property type="evidence" value="ECO:0007669"/>
    <property type="project" value="UniProtKB-SubCell"/>
</dbReference>
<dbReference type="EMBL" id="JH431873">
    <property type="status" value="NOT_ANNOTATED_CDS"/>
    <property type="molecule type" value="Genomic_DNA"/>
</dbReference>
<dbReference type="InterPro" id="IPR009112">
    <property type="entry name" value="GTP_CycHdrlase_I_reg"/>
</dbReference>
<dbReference type="EnsemblMetazoa" id="SMAR009156-RA">
    <property type="protein sequence ID" value="SMAR009156-PA"/>
    <property type="gene ID" value="SMAR009156"/>
</dbReference>
<dbReference type="GO" id="GO:0009890">
    <property type="term" value="P:negative regulation of biosynthetic process"/>
    <property type="evidence" value="ECO:0007669"/>
    <property type="project" value="InterPro"/>
</dbReference>
<dbReference type="Gene3D" id="3.30.1410.10">
    <property type="entry name" value="GTP cyclohydrolase I feedback regulatory protein GFRP"/>
    <property type="match status" value="2"/>
</dbReference>
<evidence type="ECO:0000256" key="1">
    <source>
        <dbReference type="ARBA" id="ARBA00004126"/>
    </source>
</evidence>
<keyword evidence="7" id="KW-0539">Nucleus</keyword>
<reference evidence="10" key="1">
    <citation type="submission" date="2011-05" db="EMBL/GenBank/DDBJ databases">
        <authorList>
            <person name="Richards S.R."/>
            <person name="Qu J."/>
            <person name="Jiang H."/>
            <person name="Jhangiani S.N."/>
            <person name="Agravi P."/>
            <person name="Goodspeed R."/>
            <person name="Gross S."/>
            <person name="Mandapat C."/>
            <person name="Jackson L."/>
            <person name="Mathew T."/>
            <person name="Pu L."/>
            <person name="Thornton R."/>
            <person name="Saada N."/>
            <person name="Wilczek-Boney K.B."/>
            <person name="Lee S."/>
            <person name="Kovar C."/>
            <person name="Wu Y."/>
            <person name="Scherer S.E."/>
            <person name="Worley K.C."/>
            <person name="Muzny D.M."/>
            <person name="Gibbs R."/>
        </authorList>
    </citation>
    <scope>NUCLEOTIDE SEQUENCE</scope>
    <source>
        <strain evidence="10">Brora</strain>
    </source>
</reference>
<proteinExistence type="inferred from homology"/>
<reference evidence="9" key="2">
    <citation type="submission" date="2015-02" db="UniProtKB">
        <authorList>
            <consortium name="EnsemblMetazoa"/>
        </authorList>
    </citation>
    <scope>IDENTIFICATION</scope>
</reference>
<evidence type="ECO:0000256" key="6">
    <source>
        <dbReference type="ARBA" id="ARBA00023136"/>
    </source>
</evidence>